<dbReference type="EMBL" id="QOCE01000047">
    <property type="protein sequence ID" value="RBW50951.1"/>
    <property type="molecule type" value="Genomic_DNA"/>
</dbReference>
<protein>
    <submittedName>
        <fullName evidence="2">Uncharacterized protein</fullName>
    </submittedName>
</protein>
<organism evidence="2 3">
    <name type="scientific">Phaeobacter gallaeciensis</name>
    <dbReference type="NCBI Taxonomy" id="60890"/>
    <lineage>
        <taxon>Bacteria</taxon>
        <taxon>Pseudomonadati</taxon>
        <taxon>Pseudomonadota</taxon>
        <taxon>Alphaproteobacteria</taxon>
        <taxon>Rhodobacterales</taxon>
        <taxon>Roseobacteraceae</taxon>
        <taxon>Phaeobacter</taxon>
    </lineage>
</organism>
<keyword evidence="1" id="KW-0472">Membrane</keyword>
<evidence type="ECO:0000256" key="1">
    <source>
        <dbReference type="SAM" id="Phobius"/>
    </source>
</evidence>
<dbReference type="AlphaFoldDB" id="A0A366WQ29"/>
<dbReference type="Proteomes" id="UP000252706">
    <property type="component" value="Unassembled WGS sequence"/>
</dbReference>
<keyword evidence="1" id="KW-1133">Transmembrane helix</keyword>
<proteinExistence type="predicted"/>
<dbReference type="RefSeq" id="WP_113825456.1">
    <property type="nucleotide sequence ID" value="NZ_QOCE01000047.1"/>
</dbReference>
<evidence type="ECO:0000313" key="2">
    <source>
        <dbReference type="EMBL" id="RBW50951.1"/>
    </source>
</evidence>
<keyword evidence="1" id="KW-0812">Transmembrane</keyword>
<evidence type="ECO:0000313" key="3">
    <source>
        <dbReference type="Proteomes" id="UP000252706"/>
    </source>
</evidence>
<sequence length="129" mass="14494">MPLEILLILVVGGISVTALLLHLSGRSNRRVMQTEEDVTAEWLRQFPDDFVQGVIVSLDGHSALVQTETGLGLLWSHGADTVGRHLLDYDLVDRPEGFQIYFHDFAAPQALLHLSPEECKTWKNLMERS</sequence>
<name>A0A366WQ29_9RHOB</name>
<comment type="caution">
    <text evidence="2">The sequence shown here is derived from an EMBL/GenBank/DDBJ whole genome shotgun (WGS) entry which is preliminary data.</text>
</comment>
<gene>
    <name evidence="2" type="ORF">DS909_20590</name>
</gene>
<dbReference type="OrthoDB" id="7859692at2"/>
<accession>A0A366WQ29</accession>
<reference evidence="2 3" key="1">
    <citation type="submission" date="2018-07" db="EMBL/GenBank/DDBJ databases">
        <title>Modular assembly of carbohydrate-degrading microbial communities in the ocean.</title>
        <authorList>
            <person name="Enke T.N."/>
            <person name="Datta M.S."/>
            <person name="Schwartzman J.A."/>
            <person name="Cermak N."/>
            <person name="Schmitz D.A."/>
            <person name="Barrere J."/>
            <person name="Cordero O.X."/>
        </authorList>
    </citation>
    <scope>NUCLEOTIDE SEQUENCE [LARGE SCALE GENOMIC DNA]</scope>
    <source>
        <strain evidence="2 3">C3M10</strain>
    </source>
</reference>
<feature type="transmembrane region" description="Helical" evidence="1">
    <location>
        <begin position="6"/>
        <end position="23"/>
    </location>
</feature>